<gene>
    <name evidence="1" type="ORF">PYW08_010795</name>
</gene>
<sequence length="197" mass="21641">MANRKAVEAEDRTLQDIRGNEQLMGGITVCSVVISGKRFPFATLKPWLRASGLQAHTIKLKVGVPIMHFRNLSPPKWCNETSLKVISLHRHTIEAKILMGCGVGEAVFIPHNFPSQFKRVRFPMSVCIAMTINKSQGQTLSAAGVNFRTSCLLRGQLYVACSRATSPDSLYILAPGSITTIVVWWRSSKGSDSVVAK</sequence>
<evidence type="ECO:0000313" key="2">
    <source>
        <dbReference type="Proteomes" id="UP001231649"/>
    </source>
</evidence>
<dbReference type="EMBL" id="CM056803">
    <property type="protein sequence ID" value="KAJ8707543.1"/>
    <property type="molecule type" value="Genomic_DNA"/>
</dbReference>
<organism evidence="1 2">
    <name type="scientific">Mythimna loreyi</name>
    <dbReference type="NCBI Taxonomy" id="667449"/>
    <lineage>
        <taxon>Eukaryota</taxon>
        <taxon>Metazoa</taxon>
        <taxon>Ecdysozoa</taxon>
        <taxon>Arthropoda</taxon>
        <taxon>Hexapoda</taxon>
        <taxon>Insecta</taxon>
        <taxon>Pterygota</taxon>
        <taxon>Neoptera</taxon>
        <taxon>Endopterygota</taxon>
        <taxon>Lepidoptera</taxon>
        <taxon>Glossata</taxon>
        <taxon>Ditrysia</taxon>
        <taxon>Noctuoidea</taxon>
        <taxon>Noctuidae</taxon>
        <taxon>Noctuinae</taxon>
        <taxon>Hadenini</taxon>
        <taxon>Mythimna</taxon>
    </lineage>
</organism>
<reference evidence="1" key="1">
    <citation type="submission" date="2023-03" db="EMBL/GenBank/DDBJ databases">
        <title>Chromosome-level genomes of two armyworms, Mythimna separata and Mythimna loreyi, provide insights into the biosynthesis and reception of sex pheromones.</title>
        <authorList>
            <person name="Zhao H."/>
        </authorList>
    </citation>
    <scope>NUCLEOTIDE SEQUENCE</scope>
    <source>
        <strain evidence="1">BeijingLab</strain>
    </source>
</reference>
<comment type="caution">
    <text evidence="1">The sequence shown here is derived from an EMBL/GenBank/DDBJ whole genome shotgun (WGS) entry which is preliminary data.</text>
</comment>
<protein>
    <submittedName>
        <fullName evidence="1">Uncharacterized protein</fullName>
    </submittedName>
</protein>
<accession>A0ACC2Q3Y9</accession>
<proteinExistence type="predicted"/>
<name>A0ACC2Q3Y9_9NEOP</name>
<keyword evidence="2" id="KW-1185">Reference proteome</keyword>
<dbReference type="Proteomes" id="UP001231649">
    <property type="component" value="Chromosome 27"/>
</dbReference>
<evidence type="ECO:0000313" key="1">
    <source>
        <dbReference type="EMBL" id="KAJ8707543.1"/>
    </source>
</evidence>